<dbReference type="EMBL" id="BRLB01000008">
    <property type="protein sequence ID" value="GKX30284.1"/>
    <property type="molecule type" value="Genomic_DNA"/>
</dbReference>
<keyword evidence="4" id="KW-0228">DNA excision</keyword>
<protein>
    <submittedName>
        <fullName evidence="7">UV DNA damage endonuclease</fullName>
    </submittedName>
</protein>
<accession>A0A9W5YBX2</accession>
<sequence length="321" mass="38043">MKCRLGYVSLALNLEKITSSSVVTYRYYKGLTSEQKINKLKKVTLSNLQDLEKILTYNMENDIHFYRLTSNLIPLATHPDVKDWDYRKYFNIDFKYIGNIIKKYDMRIDLHADQFNVINSTNKQIVEKTITNLYFLAMILEDINLSNSKIIIHVGGSSGGKKEALNRFITNFRLFPKIITDKIIIENDDKTFNIIDVLNLCNKLKVPMVLDAHHYKCNNEGEKLEDYIEDIFNTWNNDVWLPKIHYSSGRDDKLDRKHSDYIFANEFVDFIELVKNEIDRDFDIMLESKKKEKALFKLMDDLKRLKENWNYIDKTTFEIVR</sequence>
<evidence type="ECO:0000313" key="8">
    <source>
        <dbReference type="Proteomes" id="UP001144256"/>
    </source>
</evidence>
<evidence type="ECO:0000256" key="3">
    <source>
        <dbReference type="ARBA" id="ARBA00022763"/>
    </source>
</evidence>
<keyword evidence="3" id="KW-0227">DNA damage</keyword>
<dbReference type="InterPro" id="IPR004601">
    <property type="entry name" value="UvdE"/>
</dbReference>
<dbReference type="AlphaFoldDB" id="A0A9W5YBX2"/>
<dbReference type="GO" id="GO:0004519">
    <property type="term" value="F:endonuclease activity"/>
    <property type="evidence" value="ECO:0007669"/>
    <property type="project" value="UniProtKB-KW"/>
</dbReference>
<gene>
    <name evidence="7" type="primary">uvsE</name>
    <name evidence="7" type="ORF">SH1V18_27640</name>
</gene>
<evidence type="ECO:0000256" key="2">
    <source>
        <dbReference type="ARBA" id="ARBA00022759"/>
    </source>
</evidence>
<evidence type="ECO:0000256" key="1">
    <source>
        <dbReference type="ARBA" id="ARBA00022722"/>
    </source>
</evidence>
<reference evidence="7" key="1">
    <citation type="submission" date="2022-06" db="EMBL/GenBank/DDBJ databases">
        <title>Vallitalea longa sp. nov., an anaerobic bacterium isolated from marine sediment.</title>
        <authorList>
            <person name="Hirano S."/>
            <person name="Terahara T."/>
            <person name="Mori K."/>
            <person name="Hamada M."/>
            <person name="Matsumoto R."/>
            <person name="Kobayashi T."/>
        </authorList>
    </citation>
    <scope>NUCLEOTIDE SEQUENCE</scope>
    <source>
        <strain evidence="7">SH18-1</strain>
    </source>
</reference>
<keyword evidence="8" id="KW-1185">Reference proteome</keyword>
<dbReference type="SUPFAM" id="SSF51658">
    <property type="entry name" value="Xylose isomerase-like"/>
    <property type="match status" value="1"/>
</dbReference>
<keyword evidence="5" id="KW-0378">Hydrolase</keyword>
<name>A0A9W5YBX2_9FIRM</name>
<dbReference type="GO" id="GO:0016787">
    <property type="term" value="F:hydrolase activity"/>
    <property type="evidence" value="ECO:0007669"/>
    <property type="project" value="UniProtKB-KW"/>
</dbReference>
<keyword evidence="2 7" id="KW-0255">Endonuclease</keyword>
<dbReference type="Pfam" id="PF03851">
    <property type="entry name" value="UvdE"/>
    <property type="match status" value="1"/>
</dbReference>
<dbReference type="GO" id="GO:0009411">
    <property type="term" value="P:response to UV"/>
    <property type="evidence" value="ECO:0007669"/>
    <property type="project" value="InterPro"/>
</dbReference>
<dbReference type="GO" id="GO:0006289">
    <property type="term" value="P:nucleotide-excision repair"/>
    <property type="evidence" value="ECO:0007669"/>
    <property type="project" value="InterPro"/>
</dbReference>
<dbReference type="RefSeq" id="WP_281816317.1">
    <property type="nucleotide sequence ID" value="NZ_BRLB01000008.1"/>
</dbReference>
<dbReference type="Gene3D" id="3.20.20.150">
    <property type="entry name" value="Divalent-metal-dependent TIM barrel enzymes"/>
    <property type="match status" value="1"/>
</dbReference>
<organism evidence="7 8">
    <name type="scientific">Vallitalea longa</name>
    <dbReference type="NCBI Taxonomy" id="2936439"/>
    <lineage>
        <taxon>Bacteria</taxon>
        <taxon>Bacillati</taxon>
        <taxon>Bacillota</taxon>
        <taxon>Clostridia</taxon>
        <taxon>Lachnospirales</taxon>
        <taxon>Vallitaleaceae</taxon>
        <taxon>Vallitalea</taxon>
    </lineage>
</organism>
<dbReference type="Proteomes" id="UP001144256">
    <property type="component" value="Unassembled WGS sequence"/>
</dbReference>
<dbReference type="PANTHER" id="PTHR31290">
    <property type="entry name" value="UV-DAMAGE ENDONUCLEASE"/>
    <property type="match status" value="1"/>
</dbReference>
<comment type="caution">
    <text evidence="7">The sequence shown here is derived from an EMBL/GenBank/DDBJ whole genome shotgun (WGS) entry which is preliminary data.</text>
</comment>
<keyword evidence="1" id="KW-0540">Nuclease</keyword>
<evidence type="ECO:0000256" key="6">
    <source>
        <dbReference type="ARBA" id="ARBA00023204"/>
    </source>
</evidence>
<evidence type="ECO:0000256" key="5">
    <source>
        <dbReference type="ARBA" id="ARBA00022801"/>
    </source>
</evidence>
<proteinExistence type="predicted"/>
<keyword evidence="6" id="KW-0234">DNA repair</keyword>
<dbReference type="PANTHER" id="PTHR31290:SF5">
    <property type="entry name" value="UV-DAMAGE ENDONUCLEASE"/>
    <property type="match status" value="1"/>
</dbReference>
<dbReference type="NCBIfam" id="TIGR00629">
    <property type="entry name" value="uvde"/>
    <property type="match status" value="1"/>
</dbReference>
<dbReference type="InterPro" id="IPR036237">
    <property type="entry name" value="Xyl_isomerase-like_sf"/>
</dbReference>
<evidence type="ECO:0000256" key="4">
    <source>
        <dbReference type="ARBA" id="ARBA00022769"/>
    </source>
</evidence>
<evidence type="ECO:0000313" key="7">
    <source>
        <dbReference type="EMBL" id="GKX30284.1"/>
    </source>
</evidence>